<reference evidence="2 3" key="1">
    <citation type="submission" date="2017-06" db="EMBL/GenBank/DDBJ databases">
        <title>Novel microbial phyla capable of carbon fixation and sulfur reduction in deep-sea sediments.</title>
        <authorList>
            <person name="Huang J."/>
            <person name="Baker B."/>
            <person name="Wang Y."/>
        </authorList>
    </citation>
    <scope>NUCLEOTIDE SEQUENCE [LARGE SCALE GENOMIC DNA]</scope>
    <source>
        <strain evidence="2">B3_LCP</strain>
    </source>
</reference>
<gene>
    <name evidence="2" type="ORF">CEE37_01600</name>
</gene>
<dbReference type="AlphaFoldDB" id="A0A532V5B6"/>
<name>A0A532V5B6_UNCL8</name>
<sequence>MGMQGRMQFPPLEKGDQGGFETLKKPPPTPNPSQNLLHFPQICCILYISVRHNTLPIHNNLPSERGSAKNMETIQPIQNHATSVIQAANLKLNTNDITDGQQPLADKFVHIIEIKKAGEAPLESLRTPPLYGYDGICRVRKPDGSEIM</sequence>
<proteinExistence type="predicted"/>
<dbReference type="Proteomes" id="UP000319619">
    <property type="component" value="Unassembled WGS sequence"/>
</dbReference>
<evidence type="ECO:0000313" key="2">
    <source>
        <dbReference type="EMBL" id="TKJ42403.1"/>
    </source>
</evidence>
<accession>A0A532V5B6</accession>
<protein>
    <submittedName>
        <fullName evidence="2">Uncharacterized protein</fullName>
    </submittedName>
</protein>
<organism evidence="2 3">
    <name type="scientific">candidate division LCP-89 bacterium B3_LCP</name>
    <dbReference type="NCBI Taxonomy" id="2012998"/>
    <lineage>
        <taxon>Bacteria</taxon>
        <taxon>Pseudomonadati</taxon>
        <taxon>Bacteria division LCP-89</taxon>
    </lineage>
</organism>
<feature type="region of interest" description="Disordered" evidence="1">
    <location>
        <begin position="1"/>
        <end position="32"/>
    </location>
</feature>
<comment type="caution">
    <text evidence="2">The sequence shown here is derived from an EMBL/GenBank/DDBJ whole genome shotgun (WGS) entry which is preliminary data.</text>
</comment>
<dbReference type="EMBL" id="NJBN01000001">
    <property type="protein sequence ID" value="TKJ42403.1"/>
    <property type="molecule type" value="Genomic_DNA"/>
</dbReference>
<evidence type="ECO:0000313" key="3">
    <source>
        <dbReference type="Proteomes" id="UP000319619"/>
    </source>
</evidence>
<evidence type="ECO:0000256" key="1">
    <source>
        <dbReference type="SAM" id="MobiDB-lite"/>
    </source>
</evidence>